<dbReference type="AlphaFoldDB" id="A0A226E910"/>
<organism evidence="2 3">
    <name type="scientific">Folsomia candida</name>
    <name type="common">Springtail</name>
    <dbReference type="NCBI Taxonomy" id="158441"/>
    <lineage>
        <taxon>Eukaryota</taxon>
        <taxon>Metazoa</taxon>
        <taxon>Ecdysozoa</taxon>
        <taxon>Arthropoda</taxon>
        <taxon>Hexapoda</taxon>
        <taxon>Collembola</taxon>
        <taxon>Entomobryomorpha</taxon>
        <taxon>Isotomoidea</taxon>
        <taxon>Isotomidae</taxon>
        <taxon>Proisotominae</taxon>
        <taxon>Folsomia</taxon>
    </lineage>
</organism>
<sequence length="352" mass="40205">MSLERMNTSALEIKDELSGEFSWDFKIPPRTRINQNMSQFGNGGFVFPDLKFSTGFLAHVDHKLSFAIYANQVNAFLQLPIQHNKKLELRTATLEFFSSPFRLPGPRQELRFVYDLIHCEENVYTRYAGIWTNDDASWDDAVHMIRLNLSVVCRERGEVIPYANEDIANKFLVGAEEAVRLGGFDDMFLSGDLSDVMLVCGDNAEFPAHRFLLSGKSPVFRKMFQDEGKGAKEGRIILEDISAPALKEFLRFLYCGRVLRWGNPLFQELFKFAEKFEVQMLKNVCERNLIDGLGVNNAAEMYRLGEMHNGVVLQEQALKIIAKNKGGIFPDASTLKQFSDRYPEIIFELLKS</sequence>
<dbReference type="PROSITE" id="PS50097">
    <property type="entry name" value="BTB"/>
    <property type="match status" value="1"/>
</dbReference>
<dbReference type="Pfam" id="PF00651">
    <property type="entry name" value="BTB"/>
    <property type="match status" value="1"/>
</dbReference>
<reference evidence="2 3" key="1">
    <citation type="submission" date="2015-12" db="EMBL/GenBank/DDBJ databases">
        <title>The genome of Folsomia candida.</title>
        <authorList>
            <person name="Faddeeva A."/>
            <person name="Derks M.F."/>
            <person name="Anvar Y."/>
            <person name="Smit S."/>
            <person name="Van Straalen N."/>
            <person name="Roelofs D."/>
        </authorList>
    </citation>
    <scope>NUCLEOTIDE SEQUENCE [LARGE SCALE GENOMIC DNA]</scope>
    <source>
        <strain evidence="2 3">VU population</strain>
        <tissue evidence="2">Whole body</tissue>
    </source>
</reference>
<evidence type="ECO:0000313" key="3">
    <source>
        <dbReference type="Proteomes" id="UP000198287"/>
    </source>
</evidence>
<keyword evidence="3" id="KW-1185">Reference proteome</keyword>
<evidence type="ECO:0000313" key="2">
    <source>
        <dbReference type="EMBL" id="OXA53351.1"/>
    </source>
</evidence>
<protein>
    <submittedName>
        <fullName evidence="2">Speckle-type POZ protein</fullName>
    </submittedName>
</protein>
<feature type="domain" description="BTB" evidence="1">
    <location>
        <begin position="194"/>
        <end position="258"/>
    </location>
</feature>
<dbReference type="OrthoDB" id="10249567at2759"/>
<gene>
    <name evidence="2" type="ORF">Fcan01_10986</name>
</gene>
<dbReference type="InterPro" id="IPR000210">
    <property type="entry name" value="BTB/POZ_dom"/>
</dbReference>
<dbReference type="EMBL" id="LNIX01000005">
    <property type="protein sequence ID" value="OXA53351.1"/>
    <property type="molecule type" value="Genomic_DNA"/>
</dbReference>
<name>A0A226E910_FOLCA</name>
<dbReference type="Proteomes" id="UP000198287">
    <property type="component" value="Unassembled WGS sequence"/>
</dbReference>
<dbReference type="STRING" id="158441.A0A226E910"/>
<dbReference type="InterPro" id="IPR011333">
    <property type="entry name" value="SKP1/BTB/POZ_sf"/>
</dbReference>
<dbReference type="CDD" id="cd18186">
    <property type="entry name" value="BTB_POZ_ZBTB_KLHL-like"/>
    <property type="match status" value="1"/>
</dbReference>
<dbReference type="OMA" id="PYANEDI"/>
<evidence type="ECO:0000259" key="1">
    <source>
        <dbReference type="PROSITE" id="PS50097"/>
    </source>
</evidence>
<comment type="caution">
    <text evidence="2">The sequence shown here is derived from an EMBL/GenBank/DDBJ whole genome shotgun (WGS) entry which is preliminary data.</text>
</comment>
<dbReference type="SMART" id="SM00225">
    <property type="entry name" value="BTB"/>
    <property type="match status" value="1"/>
</dbReference>
<dbReference type="Gene3D" id="3.30.710.10">
    <property type="entry name" value="Potassium Channel Kv1.1, Chain A"/>
    <property type="match status" value="1"/>
</dbReference>
<accession>A0A226E910</accession>
<proteinExistence type="predicted"/>
<dbReference type="SUPFAM" id="SSF54695">
    <property type="entry name" value="POZ domain"/>
    <property type="match status" value="1"/>
</dbReference>
<dbReference type="PANTHER" id="PTHR24413">
    <property type="entry name" value="SPECKLE-TYPE POZ PROTEIN"/>
    <property type="match status" value="1"/>
</dbReference>